<reference evidence="2" key="2">
    <citation type="journal article" date="2022" name="Res Sq">
        <title>Comparative Genomics Reveals Insights into the Divergent Evolution of Astigmatic Mites and Household Pest Adaptations.</title>
        <authorList>
            <person name="Xiong Q."/>
            <person name="Wan A.T.-Y."/>
            <person name="Liu X.-Y."/>
            <person name="Fung C.S.-H."/>
            <person name="Xiao X."/>
            <person name="Malainual N."/>
            <person name="Hou J."/>
            <person name="Wang L."/>
            <person name="Wang M."/>
            <person name="Yang K."/>
            <person name="Cui Y."/>
            <person name="Leung E."/>
            <person name="Nong W."/>
            <person name="Shin S.-K."/>
            <person name="Au S."/>
            <person name="Jeong K.Y."/>
            <person name="Chew F.T."/>
            <person name="Hui J."/>
            <person name="Leung T.F."/>
            <person name="Tungtrongchitr A."/>
            <person name="Zhong N."/>
            <person name="Liu Z."/>
            <person name="Tsui S."/>
        </authorList>
    </citation>
    <scope>NUCLEOTIDE SEQUENCE</scope>
    <source>
        <strain evidence="2">Derf</strain>
        <tissue evidence="2">Whole organism</tissue>
    </source>
</reference>
<feature type="compositionally biased region" description="Basic and acidic residues" evidence="1">
    <location>
        <begin position="33"/>
        <end position="42"/>
    </location>
</feature>
<sequence>HFYITKHQHLPTYVKSEELKLTSGKKYYYNSVYRKESRKKESSSSTNNNNQVSTMKNSPSDNDKTH</sequence>
<feature type="compositionally biased region" description="Polar residues" evidence="1">
    <location>
        <begin position="46"/>
        <end position="60"/>
    </location>
</feature>
<evidence type="ECO:0000313" key="3">
    <source>
        <dbReference type="Proteomes" id="UP000790347"/>
    </source>
</evidence>
<gene>
    <name evidence="2" type="ORF">DERF_002710</name>
</gene>
<feature type="region of interest" description="Disordered" evidence="1">
    <location>
        <begin position="33"/>
        <end position="66"/>
    </location>
</feature>
<dbReference type="EMBL" id="ASGP02000001">
    <property type="protein sequence ID" value="KAH9528796.1"/>
    <property type="molecule type" value="Genomic_DNA"/>
</dbReference>
<protein>
    <submittedName>
        <fullName evidence="2">Uncharacterized protein</fullName>
    </submittedName>
</protein>
<keyword evidence="3" id="KW-1185">Reference proteome</keyword>
<name>A0A922IC50_DERFA</name>
<reference evidence="2" key="1">
    <citation type="submission" date="2013-05" db="EMBL/GenBank/DDBJ databases">
        <authorList>
            <person name="Yim A.K.Y."/>
            <person name="Chan T.F."/>
            <person name="Ji K.M."/>
            <person name="Liu X.Y."/>
            <person name="Zhou J.W."/>
            <person name="Li R.Q."/>
            <person name="Yang K.Y."/>
            <person name="Li J."/>
            <person name="Li M."/>
            <person name="Law P.T.W."/>
            <person name="Wu Y.L."/>
            <person name="Cai Z.L."/>
            <person name="Qin H."/>
            <person name="Bao Y."/>
            <person name="Leung R.K.K."/>
            <person name="Ng P.K.S."/>
            <person name="Zou J."/>
            <person name="Zhong X.J."/>
            <person name="Ran P.X."/>
            <person name="Zhong N.S."/>
            <person name="Liu Z.G."/>
            <person name="Tsui S.K.W."/>
        </authorList>
    </citation>
    <scope>NUCLEOTIDE SEQUENCE</scope>
    <source>
        <strain evidence="2">Derf</strain>
        <tissue evidence="2">Whole organism</tissue>
    </source>
</reference>
<proteinExistence type="predicted"/>
<comment type="caution">
    <text evidence="2">The sequence shown here is derived from an EMBL/GenBank/DDBJ whole genome shotgun (WGS) entry which is preliminary data.</text>
</comment>
<organism evidence="2 3">
    <name type="scientific">Dermatophagoides farinae</name>
    <name type="common">American house dust mite</name>
    <dbReference type="NCBI Taxonomy" id="6954"/>
    <lineage>
        <taxon>Eukaryota</taxon>
        <taxon>Metazoa</taxon>
        <taxon>Ecdysozoa</taxon>
        <taxon>Arthropoda</taxon>
        <taxon>Chelicerata</taxon>
        <taxon>Arachnida</taxon>
        <taxon>Acari</taxon>
        <taxon>Acariformes</taxon>
        <taxon>Sarcoptiformes</taxon>
        <taxon>Astigmata</taxon>
        <taxon>Psoroptidia</taxon>
        <taxon>Analgoidea</taxon>
        <taxon>Pyroglyphidae</taxon>
        <taxon>Dermatophagoidinae</taxon>
        <taxon>Dermatophagoides</taxon>
    </lineage>
</organism>
<dbReference type="Proteomes" id="UP000790347">
    <property type="component" value="Unassembled WGS sequence"/>
</dbReference>
<evidence type="ECO:0000313" key="2">
    <source>
        <dbReference type="EMBL" id="KAH9528796.1"/>
    </source>
</evidence>
<accession>A0A922IC50</accession>
<dbReference type="AlphaFoldDB" id="A0A922IC50"/>
<feature type="non-terminal residue" evidence="2">
    <location>
        <position position="66"/>
    </location>
</feature>
<feature type="non-terminal residue" evidence="2">
    <location>
        <position position="1"/>
    </location>
</feature>
<evidence type="ECO:0000256" key="1">
    <source>
        <dbReference type="SAM" id="MobiDB-lite"/>
    </source>
</evidence>